<protein>
    <submittedName>
        <fullName evidence="1">Uncharacterized protein</fullName>
    </submittedName>
</protein>
<dbReference type="AlphaFoldDB" id="G0PFI9"/>
<dbReference type="EMBL" id="GL380368">
    <property type="protein sequence ID" value="EGT53921.1"/>
    <property type="molecule type" value="Genomic_DNA"/>
</dbReference>
<dbReference type="Proteomes" id="UP000008068">
    <property type="component" value="Unassembled WGS sequence"/>
</dbReference>
<organism evidence="2">
    <name type="scientific">Caenorhabditis brenneri</name>
    <name type="common">Nematode worm</name>
    <dbReference type="NCBI Taxonomy" id="135651"/>
    <lineage>
        <taxon>Eukaryota</taxon>
        <taxon>Metazoa</taxon>
        <taxon>Ecdysozoa</taxon>
        <taxon>Nematoda</taxon>
        <taxon>Chromadorea</taxon>
        <taxon>Rhabditida</taxon>
        <taxon>Rhabditina</taxon>
        <taxon>Rhabditomorpha</taxon>
        <taxon>Rhabditoidea</taxon>
        <taxon>Rhabditidae</taxon>
        <taxon>Peloderinae</taxon>
        <taxon>Caenorhabditis</taxon>
    </lineage>
</organism>
<evidence type="ECO:0000313" key="1">
    <source>
        <dbReference type="EMBL" id="EGT53921.1"/>
    </source>
</evidence>
<evidence type="ECO:0000313" key="2">
    <source>
        <dbReference type="Proteomes" id="UP000008068"/>
    </source>
</evidence>
<proteinExistence type="predicted"/>
<gene>
    <name evidence="1" type="ORF">CAEBREN_30964</name>
</gene>
<dbReference type="STRING" id="135651.G0PFI9"/>
<dbReference type="OrthoDB" id="9229163at2759"/>
<keyword evidence="2" id="KW-1185">Reference proteome</keyword>
<name>G0PFI9_CAEBE</name>
<dbReference type="HOGENOM" id="CLU_1662349_0_0_1"/>
<reference evidence="2" key="1">
    <citation type="submission" date="2011-07" db="EMBL/GenBank/DDBJ databases">
        <authorList>
            <consortium name="Caenorhabditis brenneri Sequencing and Analysis Consortium"/>
            <person name="Wilson R.K."/>
        </authorList>
    </citation>
    <scope>NUCLEOTIDE SEQUENCE [LARGE SCALE GENOMIC DNA]</scope>
    <source>
        <strain evidence="2">PB2801</strain>
    </source>
</reference>
<dbReference type="eggNOG" id="KOG0619">
    <property type="taxonomic scope" value="Eukaryota"/>
</dbReference>
<sequence length="159" mass="18063">MVCDKLRWDKLGKLPSPLTQLHMNQTDWKVFEAGKLKELSNLRALKITNSKMTTKEMIDDIDDLYCDLNGHGTVWMLEALPGTNESVCLDPTEETKQWMTFVENAQKGIMERVYTSTVPPTESGEKDEKMMTMMTPKKTILETLDELEGGKTTGKITTK</sequence>
<dbReference type="InParanoid" id="G0PFI9"/>
<accession>G0PFI9</accession>